<sequence>MGRVGSDRSACPKEETAPRGVGLDWISGRTKTWAATGVGPDWISGRTKTWAATGVGPRLTGWARPAMETQWAEAR</sequence>
<evidence type="ECO:0000313" key="1">
    <source>
        <dbReference type="EMBL" id="OWM66057.1"/>
    </source>
</evidence>
<name>A0A218VZP9_PUNGR</name>
<organism evidence="1 2">
    <name type="scientific">Punica granatum</name>
    <name type="common">Pomegranate</name>
    <dbReference type="NCBI Taxonomy" id="22663"/>
    <lineage>
        <taxon>Eukaryota</taxon>
        <taxon>Viridiplantae</taxon>
        <taxon>Streptophyta</taxon>
        <taxon>Embryophyta</taxon>
        <taxon>Tracheophyta</taxon>
        <taxon>Spermatophyta</taxon>
        <taxon>Magnoliopsida</taxon>
        <taxon>eudicotyledons</taxon>
        <taxon>Gunneridae</taxon>
        <taxon>Pentapetalae</taxon>
        <taxon>rosids</taxon>
        <taxon>malvids</taxon>
        <taxon>Myrtales</taxon>
        <taxon>Lythraceae</taxon>
        <taxon>Punica</taxon>
    </lineage>
</organism>
<proteinExistence type="predicted"/>
<gene>
    <name evidence="1" type="ORF">CDL15_Pgr015483</name>
</gene>
<dbReference type="Proteomes" id="UP000197138">
    <property type="component" value="Unassembled WGS sequence"/>
</dbReference>
<reference evidence="2" key="1">
    <citation type="journal article" date="2017" name="Plant J.">
        <title>The pomegranate (Punica granatum L.) genome and the genomics of punicalagin biosynthesis.</title>
        <authorList>
            <person name="Qin G."/>
            <person name="Xu C."/>
            <person name="Ming R."/>
            <person name="Tang H."/>
            <person name="Guyot R."/>
            <person name="Kramer E.M."/>
            <person name="Hu Y."/>
            <person name="Yi X."/>
            <person name="Qi Y."/>
            <person name="Xu X."/>
            <person name="Gao Z."/>
            <person name="Pan H."/>
            <person name="Jian J."/>
            <person name="Tian Y."/>
            <person name="Yue Z."/>
            <person name="Xu Y."/>
        </authorList>
    </citation>
    <scope>NUCLEOTIDE SEQUENCE [LARGE SCALE GENOMIC DNA]</scope>
    <source>
        <strain evidence="2">cv. Dabenzi</strain>
    </source>
</reference>
<dbReference type="AlphaFoldDB" id="A0A218VZP9"/>
<accession>A0A218VZP9</accession>
<comment type="caution">
    <text evidence="1">The sequence shown here is derived from an EMBL/GenBank/DDBJ whole genome shotgun (WGS) entry which is preliminary data.</text>
</comment>
<evidence type="ECO:0000313" key="2">
    <source>
        <dbReference type="Proteomes" id="UP000197138"/>
    </source>
</evidence>
<protein>
    <submittedName>
        <fullName evidence="1">Uncharacterized protein</fullName>
    </submittedName>
</protein>
<dbReference type="EMBL" id="MTKT01005556">
    <property type="protein sequence ID" value="OWM66057.1"/>
    <property type="molecule type" value="Genomic_DNA"/>
</dbReference>